<dbReference type="PANTHER" id="PTHR11693:SF22">
    <property type="entry name" value="ATP SYNTHASE SUBUNIT GAMMA, MITOCHONDRIAL"/>
    <property type="match status" value="1"/>
</dbReference>
<evidence type="ECO:0000256" key="5">
    <source>
        <dbReference type="ARBA" id="ARBA00023065"/>
    </source>
</evidence>
<dbReference type="AlphaFoldDB" id="M1PQM9"/>
<feature type="compositionally biased region" description="Acidic residues" evidence="9">
    <location>
        <begin position="198"/>
        <end position="212"/>
    </location>
</feature>
<dbReference type="GO" id="GO:0045259">
    <property type="term" value="C:proton-transporting ATP synthase complex"/>
    <property type="evidence" value="ECO:0007669"/>
    <property type="project" value="UniProtKB-KW"/>
</dbReference>
<evidence type="ECO:0000256" key="8">
    <source>
        <dbReference type="ARBA" id="ARBA00023310"/>
    </source>
</evidence>
<reference evidence="10" key="1">
    <citation type="journal article" date="2013" name="Syst. Appl. Microbiol.">
        <title>New insights into the archaeal diversity of a hypersaline microbial mat obtained by a metagenomic approach.</title>
        <authorList>
            <person name="Lopez-Lopez A."/>
            <person name="Richter M."/>
            <person name="Pena A."/>
            <person name="Tamames J."/>
            <person name="Rossello-Mora R."/>
        </authorList>
    </citation>
    <scope>NUCLEOTIDE SEQUENCE</scope>
</reference>
<dbReference type="Gene3D" id="3.40.1380.10">
    <property type="match status" value="1"/>
</dbReference>
<dbReference type="Pfam" id="PF00231">
    <property type="entry name" value="ATP-synt"/>
    <property type="match status" value="1"/>
</dbReference>
<keyword evidence="4" id="KW-0375">Hydrogen ion transport</keyword>
<dbReference type="InterPro" id="IPR023632">
    <property type="entry name" value="ATP_synth_F1_gsu_CS"/>
</dbReference>
<dbReference type="InterPro" id="IPR035968">
    <property type="entry name" value="ATP_synth_F1_ATPase_gsu"/>
</dbReference>
<keyword evidence="7" id="KW-0139">CF(1)</keyword>
<dbReference type="InterPro" id="IPR000131">
    <property type="entry name" value="ATP_synth_F1_gsu"/>
</dbReference>
<comment type="similarity">
    <text evidence="2">Belongs to the ATPase gamma chain family.</text>
</comment>
<dbReference type="PROSITE" id="PS00153">
    <property type="entry name" value="ATPASE_GAMMA"/>
    <property type="match status" value="1"/>
</dbReference>
<organism evidence="10">
    <name type="scientific">uncultured organism</name>
    <dbReference type="NCBI Taxonomy" id="155900"/>
    <lineage>
        <taxon>unclassified sequences</taxon>
        <taxon>environmental samples</taxon>
    </lineage>
</organism>
<name>M1PQM9_9ZZZZ</name>
<keyword evidence="6" id="KW-0472">Membrane</keyword>
<dbReference type="NCBIfam" id="TIGR01146">
    <property type="entry name" value="ATPsyn_F1gamma"/>
    <property type="match status" value="1"/>
</dbReference>
<gene>
    <name evidence="10" type="ORF">FLSS-27_0009</name>
</gene>
<dbReference type="GO" id="GO:0016787">
    <property type="term" value="F:hydrolase activity"/>
    <property type="evidence" value="ECO:0007669"/>
    <property type="project" value="UniProtKB-KW"/>
</dbReference>
<dbReference type="GO" id="GO:0046933">
    <property type="term" value="F:proton-transporting ATP synthase activity, rotational mechanism"/>
    <property type="evidence" value="ECO:0007669"/>
    <property type="project" value="InterPro"/>
</dbReference>
<keyword evidence="10" id="KW-0378">Hydrolase</keyword>
<evidence type="ECO:0000256" key="3">
    <source>
        <dbReference type="ARBA" id="ARBA00022448"/>
    </source>
</evidence>
<protein>
    <submittedName>
        <fullName evidence="10">ATPase, F1 complex, gamma subunit</fullName>
        <ecNumber evidence="10">3.6.3.14</ecNumber>
    </submittedName>
</protein>
<dbReference type="CDD" id="cd12151">
    <property type="entry name" value="F1-ATPase_gamma"/>
    <property type="match status" value="1"/>
</dbReference>
<evidence type="ECO:0000256" key="9">
    <source>
        <dbReference type="SAM" id="MobiDB-lite"/>
    </source>
</evidence>
<dbReference type="Gene3D" id="1.10.287.80">
    <property type="entry name" value="ATP synthase, gamma subunit, helix hairpin domain"/>
    <property type="match status" value="2"/>
</dbReference>
<proteinExistence type="inferred from homology"/>
<dbReference type="SUPFAM" id="SSF52943">
    <property type="entry name" value="ATP synthase (F1-ATPase), gamma subunit"/>
    <property type="match status" value="1"/>
</dbReference>
<keyword evidence="5" id="KW-0406">Ion transport</keyword>
<accession>M1PQM9</accession>
<dbReference type="PANTHER" id="PTHR11693">
    <property type="entry name" value="ATP SYNTHASE GAMMA CHAIN"/>
    <property type="match status" value="1"/>
</dbReference>
<dbReference type="HAMAP" id="MF_00815">
    <property type="entry name" value="ATP_synth_gamma_bact"/>
    <property type="match status" value="1"/>
</dbReference>
<evidence type="ECO:0000256" key="4">
    <source>
        <dbReference type="ARBA" id="ARBA00022781"/>
    </source>
</evidence>
<evidence type="ECO:0000256" key="1">
    <source>
        <dbReference type="ARBA" id="ARBA00004170"/>
    </source>
</evidence>
<dbReference type="PRINTS" id="PR00126">
    <property type="entry name" value="ATPASEGAMMA"/>
</dbReference>
<keyword evidence="8" id="KW-0066">ATP synthesis</keyword>
<evidence type="ECO:0000256" key="7">
    <source>
        <dbReference type="ARBA" id="ARBA00023196"/>
    </source>
</evidence>
<dbReference type="EMBL" id="JX684093">
    <property type="protein sequence ID" value="AGF93460.1"/>
    <property type="molecule type" value="Genomic_DNA"/>
</dbReference>
<keyword evidence="3" id="KW-0813">Transport</keyword>
<evidence type="ECO:0000313" key="10">
    <source>
        <dbReference type="EMBL" id="AGF93460.1"/>
    </source>
</evidence>
<comment type="subcellular location">
    <subcellularLocation>
        <location evidence="1">Membrane</location>
        <topology evidence="1">Peripheral membrane protein</topology>
    </subcellularLocation>
</comment>
<evidence type="ECO:0000256" key="2">
    <source>
        <dbReference type="ARBA" id="ARBA00007681"/>
    </source>
</evidence>
<dbReference type="EC" id="3.6.3.14" evidence="10"/>
<evidence type="ECO:0000256" key="6">
    <source>
        <dbReference type="ARBA" id="ARBA00023136"/>
    </source>
</evidence>
<feature type="region of interest" description="Disordered" evidence="9">
    <location>
        <begin position="196"/>
        <end position="219"/>
    </location>
</feature>
<sequence>MAQAREIKGRIANIKDIKQITKAMNAIAMAKVTRLKNKIDDARAYQEVVDSKLDLLLKNELQGDREEEEALSPLLLDGNGDKTGLVVFNSDRGLSGNYSIDLNRSARDFIRSRENEIKLFAGGEKAYRFFRKWDQMASSWVDFYQEPDFSKAEAMGKELLEEFLEGEIRELWVIYMQFYSDLKQELKVEKLLPLAPTEEGESAEPEKEEDSSSEARSEEYIFEPEKEEIVANFLQEWFMEKVFWVVLNTKASEHAIRRKAMRDATDNANELIDDLTMTYNKARQQQITREIADIIGGAEALREEA</sequence>